<dbReference type="Proteomes" id="UP001143981">
    <property type="component" value="Unassembled WGS sequence"/>
</dbReference>
<dbReference type="OrthoDB" id="5273213at2759"/>
<gene>
    <name evidence="1" type="ORF">LPJ61_000241</name>
</gene>
<evidence type="ECO:0000313" key="2">
    <source>
        <dbReference type="Proteomes" id="UP001143981"/>
    </source>
</evidence>
<organism evidence="1 2">
    <name type="scientific">Coemansia biformis</name>
    <dbReference type="NCBI Taxonomy" id="1286918"/>
    <lineage>
        <taxon>Eukaryota</taxon>
        <taxon>Fungi</taxon>
        <taxon>Fungi incertae sedis</taxon>
        <taxon>Zoopagomycota</taxon>
        <taxon>Kickxellomycotina</taxon>
        <taxon>Kickxellomycetes</taxon>
        <taxon>Kickxellales</taxon>
        <taxon>Kickxellaceae</taxon>
        <taxon>Coemansia</taxon>
    </lineage>
</organism>
<dbReference type="EMBL" id="JANBOI010000006">
    <property type="protein sequence ID" value="KAJ1735982.1"/>
    <property type="molecule type" value="Genomic_DNA"/>
</dbReference>
<keyword evidence="2" id="KW-1185">Reference proteome</keyword>
<comment type="caution">
    <text evidence="1">The sequence shown here is derived from an EMBL/GenBank/DDBJ whole genome shotgun (WGS) entry which is preliminary data.</text>
</comment>
<sequence length="207" mass="21998">MPIDALCGIPSLRALIAANTPIVDGENHSRTHLVARLPHVTKIDRSEVTAIERTELERHYLSLCAAAVGASSSGLVPAMAARFPRIKELVAAHGAPRIAQLESRLKARLAETVIEIACGLGADHPPLAVYTRPLIRTMLVRQLRALVARLAGRRGPIALYVRSADGGDADWALMDNDTRALSFYGLDDPCVVRAVVADGGGQAAAMA</sequence>
<name>A0A9W8D1T7_9FUNG</name>
<dbReference type="AlphaFoldDB" id="A0A9W8D1T7"/>
<dbReference type="Gene3D" id="3.10.20.90">
    <property type="entry name" value="Phosphatidylinositol 3-kinase Catalytic Subunit, Chain A, domain 1"/>
    <property type="match status" value="1"/>
</dbReference>
<accession>A0A9W8D1T7</accession>
<proteinExistence type="predicted"/>
<protein>
    <submittedName>
        <fullName evidence="1">Uncharacterized protein</fullName>
    </submittedName>
</protein>
<reference evidence="1" key="1">
    <citation type="submission" date="2022-07" db="EMBL/GenBank/DDBJ databases">
        <title>Phylogenomic reconstructions and comparative analyses of Kickxellomycotina fungi.</title>
        <authorList>
            <person name="Reynolds N.K."/>
            <person name="Stajich J.E."/>
            <person name="Barry K."/>
            <person name="Grigoriev I.V."/>
            <person name="Crous P."/>
            <person name="Smith M.E."/>
        </authorList>
    </citation>
    <scope>NUCLEOTIDE SEQUENCE</scope>
    <source>
        <strain evidence="1">BCRC 34381</strain>
    </source>
</reference>
<evidence type="ECO:0000313" key="1">
    <source>
        <dbReference type="EMBL" id="KAJ1735982.1"/>
    </source>
</evidence>